<evidence type="ECO:0000256" key="2">
    <source>
        <dbReference type="SAM" id="MobiDB-lite"/>
    </source>
</evidence>
<dbReference type="InterPro" id="IPR052654">
    <property type="entry name" value="CS_Sulfotransferase"/>
</dbReference>
<dbReference type="Gene3D" id="3.40.50.300">
    <property type="entry name" value="P-loop containing nucleotide triphosphate hydrolases"/>
    <property type="match status" value="1"/>
</dbReference>
<dbReference type="AlphaFoldDB" id="A0A834A4K2"/>
<comment type="similarity">
    <text evidence="1">Belongs to the sulfotransferase 1 family.</text>
</comment>
<dbReference type="PANTHER" id="PTHR15723">
    <property type="entry name" value="CARBOHYDRATE SULFOTRANSFERASE 15"/>
    <property type="match status" value="1"/>
</dbReference>
<keyword evidence="1 4" id="KW-0808">Transferase</keyword>
<dbReference type="InterPro" id="IPR000863">
    <property type="entry name" value="Sulfotransferase_dom"/>
</dbReference>
<evidence type="ECO:0000313" key="4">
    <source>
        <dbReference type="EMBL" id="KAF6107988.1"/>
    </source>
</evidence>
<feature type="region of interest" description="Disordered" evidence="2">
    <location>
        <begin position="1"/>
        <end position="34"/>
    </location>
</feature>
<evidence type="ECO:0000313" key="5">
    <source>
        <dbReference type="Proteomes" id="UP000664940"/>
    </source>
</evidence>
<proteinExistence type="inferred from homology"/>
<comment type="caution">
    <text evidence="4">The sequence shown here is derived from an EMBL/GenBank/DDBJ whole genome shotgun (WGS) entry which is preliminary data.</text>
</comment>
<evidence type="ECO:0000259" key="3">
    <source>
        <dbReference type="Pfam" id="PF00685"/>
    </source>
</evidence>
<accession>A0A834A4K2</accession>
<name>A0A834A4K2_9CHIR</name>
<dbReference type="EMBL" id="JABVXQ010000005">
    <property type="protein sequence ID" value="KAF6107988.1"/>
    <property type="molecule type" value="Genomic_DNA"/>
</dbReference>
<evidence type="ECO:0000256" key="1">
    <source>
        <dbReference type="RuleBase" id="RU361155"/>
    </source>
</evidence>
<dbReference type="SUPFAM" id="SSF52540">
    <property type="entry name" value="P-loop containing nucleoside triphosphate hydrolases"/>
    <property type="match status" value="1"/>
</dbReference>
<dbReference type="InterPro" id="IPR027417">
    <property type="entry name" value="P-loop_NTPase"/>
</dbReference>
<feature type="domain" description="Sulfotransferase" evidence="3">
    <location>
        <begin position="80"/>
        <end position="215"/>
    </location>
</feature>
<dbReference type="Pfam" id="PF00685">
    <property type="entry name" value="Sulfotransfer_1"/>
    <property type="match status" value="1"/>
</dbReference>
<dbReference type="GO" id="GO:0050659">
    <property type="term" value="F:N-acetylgalactosamine 4-sulfate 6-O-sulfotransferase activity"/>
    <property type="evidence" value="ECO:0007669"/>
    <property type="project" value="TreeGrafter"/>
</dbReference>
<reference evidence="4 5" key="1">
    <citation type="journal article" date="2020" name="Nature">
        <title>Six reference-quality genomes reveal evolution of bat adaptations.</title>
        <authorList>
            <person name="Jebb D."/>
            <person name="Huang Z."/>
            <person name="Pippel M."/>
            <person name="Hughes G.M."/>
            <person name="Lavrichenko K."/>
            <person name="Devanna P."/>
            <person name="Winkler S."/>
            <person name="Jermiin L.S."/>
            <person name="Skirmuntt E.C."/>
            <person name="Katzourakis A."/>
            <person name="Burkitt-Gray L."/>
            <person name="Ray D.A."/>
            <person name="Sullivan K.A.M."/>
            <person name="Roscito J.G."/>
            <person name="Kirilenko B.M."/>
            <person name="Davalos L.M."/>
            <person name="Corthals A.P."/>
            <person name="Power M.L."/>
            <person name="Jones G."/>
            <person name="Ransome R.D."/>
            <person name="Dechmann D.K.N."/>
            <person name="Locatelli A.G."/>
            <person name="Puechmaille S.J."/>
            <person name="Fedrigo O."/>
            <person name="Jarvis E.D."/>
            <person name="Hiller M."/>
            <person name="Vernes S.C."/>
            <person name="Myers E.W."/>
            <person name="Teeling E.C."/>
        </authorList>
    </citation>
    <scope>NUCLEOTIDE SEQUENCE [LARGE SCALE GENOMIC DNA]</scope>
    <source>
        <strain evidence="4">Bat1K_MPI-CBG_1</strain>
    </source>
</reference>
<dbReference type="EC" id="2.8.2.-" evidence="1"/>
<protein>
    <recommendedName>
        <fullName evidence="1">Sulfotransferase</fullName>
        <ecNumber evidence="1">2.8.2.-</ecNumber>
    </recommendedName>
</protein>
<feature type="compositionally biased region" description="Pro residues" evidence="2">
    <location>
        <begin position="19"/>
        <end position="28"/>
    </location>
</feature>
<gene>
    <name evidence="4" type="ORF">HJG60_002830</name>
</gene>
<organism evidence="4 5">
    <name type="scientific">Phyllostomus discolor</name>
    <name type="common">pale spear-nosed bat</name>
    <dbReference type="NCBI Taxonomy" id="89673"/>
    <lineage>
        <taxon>Eukaryota</taxon>
        <taxon>Metazoa</taxon>
        <taxon>Chordata</taxon>
        <taxon>Craniata</taxon>
        <taxon>Vertebrata</taxon>
        <taxon>Euteleostomi</taxon>
        <taxon>Mammalia</taxon>
        <taxon>Eutheria</taxon>
        <taxon>Laurasiatheria</taxon>
        <taxon>Chiroptera</taxon>
        <taxon>Yangochiroptera</taxon>
        <taxon>Phyllostomidae</taxon>
        <taxon>Phyllostominae</taxon>
        <taxon>Phyllostomus</taxon>
    </lineage>
</organism>
<dbReference type="Proteomes" id="UP000664940">
    <property type="component" value="Unassembled WGS sequence"/>
</dbReference>
<dbReference type="GO" id="GO:0019319">
    <property type="term" value="P:hexose biosynthetic process"/>
    <property type="evidence" value="ECO:0007669"/>
    <property type="project" value="TreeGrafter"/>
</dbReference>
<dbReference type="PANTHER" id="PTHR15723:SF0">
    <property type="entry name" value="CARBOHYDRATE SULFOTRANSFERASE 15"/>
    <property type="match status" value="1"/>
</dbReference>
<sequence>MADRLAPSRLCAGKASEPGLPPPPPPRGSPAFGAAHSQCPLLPGEASASTMWDNNAWTFFYDNSSDGEPPFLTQDFIHAFQPDAKLIVMLRDPVERLYSDYLYFASSNKSADDFHDKVTEALQLFENCMLDYSLRACVYNNTLSNALPVRAPGAWPHGGRVRLQVGLYAVYLLDWLTVFRKEQFLVLRLEDHASDVKHTMHRVFQFLSLGPLSEKQEALMTKSPASNARRPEDRSLGPMWPVTQRILRDFYEPFNARLAQVLADEAFTWRET</sequence>